<sequence>MGYEMSAIVIKSKETMKTRPDLSARDSAGAGFAACGRLDGGDARLPATLTLMLRVGHRGYSGGRTYCSVPIRGHLV</sequence>
<dbReference type="Proteomes" id="UP000636800">
    <property type="component" value="Unassembled WGS sequence"/>
</dbReference>
<accession>A0A835U9U6</accession>
<dbReference type="OrthoDB" id="185373at2759"/>
<reference evidence="1 2" key="1">
    <citation type="journal article" date="2020" name="Nat. Food">
        <title>A phased Vanilla planifolia genome enables genetic improvement of flavour and production.</title>
        <authorList>
            <person name="Hasing T."/>
            <person name="Tang H."/>
            <person name="Brym M."/>
            <person name="Khazi F."/>
            <person name="Huang T."/>
            <person name="Chambers A.H."/>
        </authorList>
    </citation>
    <scope>NUCLEOTIDE SEQUENCE [LARGE SCALE GENOMIC DNA]</scope>
    <source>
        <tissue evidence="1">Leaf</tissue>
    </source>
</reference>
<protein>
    <submittedName>
        <fullName evidence="1">Uncharacterized protein</fullName>
    </submittedName>
</protein>
<dbReference type="AlphaFoldDB" id="A0A835U9U6"/>
<evidence type="ECO:0000313" key="1">
    <source>
        <dbReference type="EMBL" id="KAG0451481.1"/>
    </source>
</evidence>
<keyword evidence="2" id="KW-1185">Reference proteome</keyword>
<gene>
    <name evidence="1" type="ORF">HPP92_026399</name>
</gene>
<comment type="caution">
    <text evidence="1">The sequence shown here is derived from an EMBL/GenBank/DDBJ whole genome shotgun (WGS) entry which is preliminary data.</text>
</comment>
<dbReference type="EMBL" id="JADCNL010000056">
    <property type="protein sequence ID" value="KAG0451481.1"/>
    <property type="molecule type" value="Genomic_DNA"/>
</dbReference>
<proteinExistence type="predicted"/>
<evidence type="ECO:0000313" key="2">
    <source>
        <dbReference type="Proteomes" id="UP000636800"/>
    </source>
</evidence>
<name>A0A835U9U6_VANPL</name>
<organism evidence="1 2">
    <name type="scientific">Vanilla planifolia</name>
    <name type="common">Vanilla</name>
    <dbReference type="NCBI Taxonomy" id="51239"/>
    <lineage>
        <taxon>Eukaryota</taxon>
        <taxon>Viridiplantae</taxon>
        <taxon>Streptophyta</taxon>
        <taxon>Embryophyta</taxon>
        <taxon>Tracheophyta</taxon>
        <taxon>Spermatophyta</taxon>
        <taxon>Magnoliopsida</taxon>
        <taxon>Liliopsida</taxon>
        <taxon>Asparagales</taxon>
        <taxon>Orchidaceae</taxon>
        <taxon>Vanilloideae</taxon>
        <taxon>Vanilleae</taxon>
        <taxon>Vanilla</taxon>
    </lineage>
</organism>